<dbReference type="Pfam" id="PF14535">
    <property type="entry name" value="AMP-binding_C_2"/>
    <property type="match status" value="1"/>
</dbReference>
<evidence type="ECO:0000313" key="3">
    <source>
        <dbReference type="EMBL" id="BBO35553.1"/>
    </source>
</evidence>
<accession>A0A5K7XLY6</accession>
<dbReference type="Pfam" id="PF00501">
    <property type="entry name" value="AMP-binding"/>
    <property type="match status" value="1"/>
</dbReference>
<evidence type="ECO:0000259" key="2">
    <source>
        <dbReference type="Pfam" id="PF14535"/>
    </source>
</evidence>
<evidence type="ECO:0000259" key="1">
    <source>
        <dbReference type="Pfam" id="PF00501"/>
    </source>
</evidence>
<feature type="domain" description="AMP-dependent ligase C-terminal" evidence="2">
    <location>
        <begin position="339"/>
        <end position="423"/>
    </location>
</feature>
<dbReference type="RefSeq" id="WP_152100911.1">
    <property type="nucleotide sequence ID" value="NZ_AP021861.1"/>
</dbReference>
<dbReference type="InterPro" id="IPR042099">
    <property type="entry name" value="ANL_N_sf"/>
</dbReference>
<organism evidence="3 4">
    <name type="scientific">Lacipirellula parvula</name>
    <dbReference type="NCBI Taxonomy" id="2650471"/>
    <lineage>
        <taxon>Bacteria</taxon>
        <taxon>Pseudomonadati</taxon>
        <taxon>Planctomycetota</taxon>
        <taxon>Planctomycetia</taxon>
        <taxon>Pirellulales</taxon>
        <taxon>Lacipirellulaceae</taxon>
        <taxon>Lacipirellula</taxon>
    </lineage>
</organism>
<dbReference type="Gene3D" id="3.40.50.12780">
    <property type="entry name" value="N-terminal domain of ligase-like"/>
    <property type="match status" value="1"/>
</dbReference>
<dbReference type="InterPro" id="IPR045851">
    <property type="entry name" value="AMP-bd_C_sf"/>
</dbReference>
<feature type="domain" description="AMP-dependent synthetase/ligase" evidence="1">
    <location>
        <begin position="95"/>
        <end position="252"/>
    </location>
</feature>
<dbReference type="InterPro" id="IPR028154">
    <property type="entry name" value="AMP-dep_Lig_C"/>
</dbReference>
<dbReference type="InterPro" id="IPR000873">
    <property type="entry name" value="AMP-dep_synth/lig_dom"/>
</dbReference>
<proteinExistence type="predicted"/>
<sequence length="429" mass="47290">MELNFEQRREVESLDRASLEMLQLDRLNTTLARAVAENSFYAHKLAGVSLPLGSLADLAALPTTAKAELIADCEPDELPANRTWPIERYVRFHQTSGTHGRPMPVYDTAEDWRWWIGCWQFVLDAAETTVADRAMLAFSFGPFIGFWSAHDALVARGALVIPGGGMNSRARLDLIERTRPTILLCTPTYALHLVEVAAECGFDLASSSVTRIIVAGEPGGSIPAVRERIEAAWQARVVDHAGASEVGPWGYADAERRGVHVLESEFIAEFQSVETGRPAGEGELARLLLTSLGRYGLPIIRYQTGDLVRPSWRGSGGNRFVLLEGGVLGRADQMMIIRGVNIFPSAVEEILRSFPEVVEYRLTARKRGAMDELLVEVEDQRSAPERIAEAMSLRLGLKIEVALAPPASLPRFEGKGRRFIDERRVGESA</sequence>
<dbReference type="AlphaFoldDB" id="A0A5K7XLY6"/>
<gene>
    <name evidence="3" type="ORF">PLANPX_5165</name>
</gene>
<reference evidence="4" key="1">
    <citation type="submission" date="2019-10" db="EMBL/GenBank/DDBJ databases">
        <title>Lacipirellula parvula gen. nov., sp. nov., representing a lineage of planctomycetes widespread in freshwater anoxic habitats, and description of the family Lacipirellulaceae.</title>
        <authorList>
            <person name="Dedysh S.N."/>
            <person name="Kulichevskaya I.S."/>
            <person name="Beletsky A.V."/>
            <person name="Rakitin A.L."/>
            <person name="Mardanov A.V."/>
            <person name="Ivanova A.A."/>
            <person name="Saltykova V.X."/>
            <person name="Rijpstra W.I.C."/>
            <person name="Sinninghe Damste J.S."/>
            <person name="Ravin N.V."/>
        </authorList>
    </citation>
    <scope>NUCLEOTIDE SEQUENCE [LARGE SCALE GENOMIC DNA]</scope>
    <source>
        <strain evidence="4">PX69</strain>
    </source>
</reference>
<dbReference type="PANTHER" id="PTHR43845:SF1">
    <property type="entry name" value="BLR5969 PROTEIN"/>
    <property type="match status" value="1"/>
</dbReference>
<protein>
    <submittedName>
        <fullName evidence="3">Coenzyme A ligase</fullName>
    </submittedName>
</protein>
<dbReference type="PANTHER" id="PTHR43845">
    <property type="entry name" value="BLR5969 PROTEIN"/>
    <property type="match status" value="1"/>
</dbReference>
<name>A0A5K7XLY6_9BACT</name>
<dbReference type="EMBL" id="AP021861">
    <property type="protein sequence ID" value="BBO35553.1"/>
    <property type="molecule type" value="Genomic_DNA"/>
</dbReference>
<dbReference type="GO" id="GO:0016874">
    <property type="term" value="F:ligase activity"/>
    <property type="evidence" value="ECO:0007669"/>
    <property type="project" value="UniProtKB-KW"/>
</dbReference>
<dbReference type="Gene3D" id="3.30.300.30">
    <property type="match status" value="1"/>
</dbReference>
<dbReference type="KEGG" id="lpav:PLANPX_5165"/>
<keyword evidence="3" id="KW-0436">Ligase</keyword>
<dbReference type="SUPFAM" id="SSF56801">
    <property type="entry name" value="Acetyl-CoA synthetase-like"/>
    <property type="match status" value="1"/>
</dbReference>
<dbReference type="Proteomes" id="UP000326837">
    <property type="component" value="Chromosome"/>
</dbReference>
<keyword evidence="4" id="KW-1185">Reference proteome</keyword>
<evidence type="ECO:0000313" key="4">
    <source>
        <dbReference type="Proteomes" id="UP000326837"/>
    </source>
</evidence>